<gene>
    <name evidence="2" type="ORF">LPBF_01990</name>
</gene>
<evidence type="ECO:0008006" key="4">
    <source>
        <dbReference type="Google" id="ProtNLM"/>
    </source>
</evidence>
<proteinExistence type="predicted"/>
<feature type="chain" id="PRO_5008625505" description="TonB C-terminal domain-containing protein" evidence="1">
    <location>
        <begin position="24"/>
        <end position="262"/>
    </location>
</feature>
<protein>
    <recommendedName>
        <fullName evidence="4">TonB C-terminal domain-containing protein</fullName>
    </recommendedName>
</protein>
<dbReference type="AlphaFoldDB" id="A0A1B9E9D1"/>
<organism evidence="2 3">
    <name type="scientific">Flavobacterium crassostreae</name>
    <dbReference type="NCBI Taxonomy" id="1763534"/>
    <lineage>
        <taxon>Bacteria</taxon>
        <taxon>Pseudomonadati</taxon>
        <taxon>Bacteroidota</taxon>
        <taxon>Flavobacteriia</taxon>
        <taxon>Flavobacteriales</taxon>
        <taxon>Flavobacteriaceae</taxon>
        <taxon>Flavobacterium</taxon>
    </lineage>
</organism>
<sequence length="262" mass="31275">MRNMKIIYLMLLFAFISCGKSTYQNQALKEQRVELDSENKYWDSICKVETKNAEKDIKQNKLTYFHSFGMVVQYRSNEEMNKLLSKYNIRIDSALYYCTVPGELQNCYANKMAQEIDKRFGKNFIDSLRIVAEKQFVKNNPNKIYDFEECDTLSRYPNDKSYSDFFKNYKNDFFKIAEYPKDFEFRKEKDSYSWISADFILHKDGTVTDIDIELTFQNKKNYKYSSYFTSKLKEFILKTKWIPAKSMGEIVNSKVPLTIHFK</sequence>
<dbReference type="STRING" id="1763534.GCA_001831475_02068"/>
<evidence type="ECO:0000313" key="3">
    <source>
        <dbReference type="Proteomes" id="UP000093510"/>
    </source>
</evidence>
<dbReference type="Proteomes" id="UP000093510">
    <property type="component" value="Unassembled WGS sequence"/>
</dbReference>
<keyword evidence="3" id="KW-1185">Reference proteome</keyword>
<dbReference type="EMBL" id="LVEP01000004">
    <property type="protein sequence ID" value="OCB78488.1"/>
    <property type="molecule type" value="Genomic_DNA"/>
</dbReference>
<reference evidence="2 3" key="1">
    <citation type="submission" date="2016-03" db="EMBL/GenBank/DDBJ databases">
        <authorList>
            <person name="Ploux O."/>
        </authorList>
    </citation>
    <scope>NUCLEOTIDE SEQUENCE [LARGE SCALE GENOMIC DNA]</scope>
    <source>
        <strain evidence="2 3">LPB0076</strain>
    </source>
</reference>
<evidence type="ECO:0000256" key="1">
    <source>
        <dbReference type="SAM" id="SignalP"/>
    </source>
</evidence>
<name>A0A1B9E9D1_9FLAO</name>
<evidence type="ECO:0000313" key="2">
    <source>
        <dbReference type="EMBL" id="OCB78488.1"/>
    </source>
</evidence>
<dbReference type="PROSITE" id="PS51257">
    <property type="entry name" value="PROKAR_LIPOPROTEIN"/>
    <property type="match status" value="1"/>
</dbReference>
<feature type="signal peptide" evidence="1">
    <location>
        <begin position="1"/>
        <end position="23"/>
    </location>
</feature>
<dbReference type="OrthoDB" id="1246706at2"/>
<accession>A0A1B9E9D1</accession>
<keyword evidence="1" id="KW-0732">Signal</keyword>
<comment type="caution">
    <text evidence="2">The sequence shown here is derived from an EMBL/GenBank/DDBJ whole genome shotgun (WGS) entry which is preliminary data.</text>
</comment>